<keyword evidence="4" id="KW-1003">Cell membrane</keyword>
<sequence>MDLWPEGGRRALPLVVPMLTIGAAFGLLAEPVMGPLPPVVMSVVVFAGGAQFAALGVLTAGGAAGAAALAGALTNLRYLPTGFAVAPSLRGGRLRRSIEGQAVVDASFALAARGDGTFDRAVLLWSTAVQAVCWIGGTVLGVLAAGAIPDPEAWGIDVLLPVFFASLLAGELRRFGRTAVTVSVTAAALAVLTTPVLPAGLPIAVAALACVLALFRDRRGEVR</sequence>
<keyword evidence="10" id="KW-1185">Reference proteome</keyword>
<dbReference type="PANTHER" id="PTHR34979">
    <property type="entry name" value="INNER MEMBRANE PROTEIN YGAZ"/>
    <property type="match status" value="1"/>
</dbReference>
<comment type="subcellular location">
    <subcellularLocation>
        <location evidence="1">Cell membrane</location>
        <topology evidence="1">Multi-pass membrane protein</topology>
    </subcellularLocation>
</comment>
<evidence type="ECO:0000256" key="2">
    <source>
        <dbReference type="ARBA" id="ARBA00010735"/>
    </source>
</evidence>
<dbReference type="EMBL" id="JBHSKD010000007">
    <property type="protein sequence ID" value="MFC5176321.1"/>
    <property type="molecule type" value="Genomic_DNA"/>
</dbReference>
<comment type="caution">
    <text evidence="9">The sequence shown here is derived from an EMBL/GenBank/DDBJ whole genome shotgun (WGS) entry which is preliminary data.</text>
</comment>
<keyword evidence="5 8" id="KW-0812">Transmembrane</keyword>
<comment type="similarity">
    <text evidence="2">Belongs to the AzlC family.</text>
</comment>
<evidence type="ECO:0000256" key="4">
    <source>
        <dbReference type="ARBA" id="ARBA00022475"/>
    </source>
</evidence>
<dbReference type="RefSeq" id="WP_378588514.1">
    <property type="nucleotide sequence ID" value="NZ_JBHSKD010000007.1"/>
</dbReference>
<evidence type="ECO:0000256" key="3">
    <source>
        <dbReference type="ARBA" id="ARBA00022448"/>
    </source>
</evidence>
<proteinExistence type="inferred from homology"/>
<keyword evidence="3" id="KW-0813">Transport</keyword>
<feature type="transmembrane region" description="Helical" evidence="8">
    <location>
        <begin position="175"/>
        <end position="193"/>
    </location>
</feature>
<dbReference type="Proteomes" id="UP001596087">
    <property type="component" value="Unassembled WGS sequence"/>
</dbReference>
<evidence type="ECO:0000313" key="9">
    <source>
        <dbReference type="EMBL" id="MFC5176321.1"/>
    </source>
</evidence>
<organism evidence="9 10">
    <name type="scientific">Nocardioides taihuensis</name>
    <dbReference type="NCBI Taxonomy" id="1835606"/>
    <lineage>
        <taxon>Bacteria</taxon>
        <taxon>Bacillati</taxon>
        <taxon>Actinomycetota</taxon>
        <taxon>Actinomycetes</taxon>
        <taxon>Propionibacteriales</taxon>
        <taxon>Nocardioidaceae</taxon>
        <taxon>Nocardioides</taxon>
    </lineage>
</organism>
<reference evidence="10" key="1">
    <citation type="journal article" date="2019" name="Int. J. Syst. Evol. Microbiol.">
        <title>The Global Catalogue of Microorganisms (GCM) 10K type strain sequencing project: providing services to taxonomists for standard genome sequencing and annotation.</title>
        <authorList>
            <consortium name="The Broad Institute Genomics Platform"/>
            <consortium name="The Broad Institute Genome Sequencing Center for Infectious Disease"/>
            <person name="Wu L."/>
            <person name="Ma J."/>
        </authorList>
    </citation>
    <scope>NUCLEOTIDE SEQUENCE [LARGE SCALE GENOMIC DNA]</scope>
    <source>
        <strain evidence="10">DFY41</strain>
    </source>
</reference>
<evidence type="ECO:0000256" key="1">
    <source>
        <dbReference type="ARBA" id="ARBA00004651"/>
    </source>
</evidence>
<gene>
    <name evidence="9" type="ORF">ACFPGP_06545</name>
</gene>
<dbReference type="InterPro" id="IPR011606">
    <property type="entry name" value="Brnchd-chn_aa_trnsp_permease"/>
</dbReference>
<evidence type="ECO:0000256" key="7">
    <source>
        <dbReference type="ARBA" id="ARBA00023136"/>
    </source>
</evidence>
<keyword evidence="7 8" id="KW-0472">Membrane</keyword>
<feature type="transmembrane region" description="Helical" evidence="8">
    <location>
        <begin position="12"/>
        <end position="29"/>
    </location>
</feature>
<protein>
    <submittedName>
        <fullName evidence="9">AzlC family ABC transporter permease</fullName>
    </submittedName>
</protein>
<evidence type="ECO:0000313" key="10">
    <source>
        <dbReference type="Proteomes" id="UP001596087"/>
    </source>
</evidence>
<accession>A0ABW0BHN5</accession>
<name>A0ABW0BHN5_9ACTN</name>
<evidence type="ECO:0000256" key="5">
    <source>
        <dbReference type="ARBA" id="ARBA00022692"/>
    </source>
</evidence>
<evidence type="ECO:0000256" key="8">
    <source>
        <dbReference type="SAM" id="Phobius"/>
    </source>
</evidence>
<feature type="transmembrane region" description="Helical" evidence="8">
    <location>
        <begin position="153"/>
        <end position="170"/>
    </location>
</feature>
<keyword evidence="6 8" id="KW-1133">Transmembrane helix</keyword>
<dbReference type="PANTHER" id="PTHR34979:SF1">
    <property type="entry name" value="INNER MEMBRANE PROTEIN YGAZ"/>
    <property type="match status" value="1"/>
</dbReference>
<evidence type="ECO:0000256" key="6">
    <source>
        <dbReference type="ARBA" id="ARBA00022989"/>
    </source>
</evidence>
<dbReference type="Pfam" id="PF03591">
    <property type="entry name" value="AzlC"/>
    <property type="match status" value="1"/>
</dbReference>
<feature type="transmembrane region" description="Helical" evidence="8">
    <location>
        <begin position="122"/>
        <end position="147"/>
    </location>
</feature>
<feature type="transmembrane region" description="Helical" evidence="8">
    <location>
        <begin position="199"/>
        <end position="215"/>
    </location>
</feature>
<feature type="transmembrane region" description="Helical" evidence="8">
    <location>
        <begin position="49"/>
        <end position="73"/>
    </location>
</feature>